<dbReference type="EMBL" id="LSRX01001476">
    <property type="protein sequence ID" value="OLP79505.1"/>
    <property type="molecule type" value="Genomic_DNA"/>
</dbReference>
<accession>A0A1Q9C9E5</accession>
<evidence type="ECO:0000313" key="1">
    <source>
        <dbReference type="EMBL" id="OLP79505.1"/>
    </source>
</evidence>
<feature type="non-terminal residue" evidence="1">
    <location>
        <position position="1"/>
    </location>
</feature>
<evidence type="ECO:0000313" key="2">
    <source>
        <dbReference type="Proteomes" id="UP000186817"/>
    </source>
</evidence>
<comment type="caution">
    <text evidence="1">The sequence shown here is derived from an EMBL/GenBank/DDBJ whole genome shotgun (WGS) entry which is preliminary data.</text>
</comment>
<reference evidence="1 2" key="1">
    <citation type="submission" date="2016-02" db="EMBL/GenBank/DDBJ databases">
        <title>Genome analysis of coral dinoflagellate symbionts highlights evolutionary adaptations to a symbiotic lifestyle.</title>
        <authorList>
            <person name="Aranda M."/>
            <person name="Li Y."/>
            <person name="Liew Y.J."/>
            <person name="Baumgarten S."/>
            <person name="Simakov O."/>
            <person name="Wilson M."/>
            <person name="Piel J."/>
            <person name="Ashoor H."/>
            <person name="Bougouffa S."/>
            <person name="Bajic V.B."/>
            <person name="Ryu T."/>
            <person name="Ravasi T."/>
            <person name="Bayer T."/>
            <person name="Micklem G."/>
            <person name="Kim H."/>
            <person name="Bhak J."/>
            <person name="Lajeunesse T.C."/>
            <person name="Voolstra C.R."/>
        </authorList>
    </citation>
    <scope>NUCLEOTIDE SEQUENCE [LARGE SCALE GENOMIC DNA]</scope>
    <source>
        <strain evidence="1 2">CCMP2467</strain>
    </source>
</reference>
<protein>
    <submittedName>
        <fullName evidence="1">Uncharacterized protein</fullName>
    </submittedName>
</protein>
<sequence length="1113" mass="126057">VISDRTLASPEAVLQLVAEPDFEEADAQPQTASAPSAPAFRLRSTGCLFTWNGLSLNPMIFQEFVAWIHTLEFLYRVSTTVERSLHSDELRYNFHAFFEFQRRVDWTSLRTGLKSCYFVALSAFDRCSSTRLSRSVEFHSSGPTRVQPQQEGRDCEMRWITGIFTSIGDKIGTEAVQGNDLPWRDYGIRGFWIDVLWYEHKLIPAAFCVRSRVCVGFVGRQKQVEAVQRFEQAEWFLQKQTAVASQLSALRRPFKHEILDLVRPWAGQYGEDRMRDQFLVICGGSCSGLAKALGEIFGFGQVFTQTVQDAPAPDLAKYDAQKHGYLLFDNVNSHTFVLDSRALFQANSDVHTLGVSRTFRWQAKWWTLPLGTEESRGKAVYLSVRCDATPNATGRTTAADVADDDDVDMEKTLVLLPQKSQHPDTSTQVGVMVVREVDDMAMWAEALVQMRQSVASDLETEADLQEIKAKTMYRMVEDITLGSGSRHKVLYLSNKQARLLAHTPGSMKRVFEAFEIPTPKLVIRLIQSTGGVDWTRSRIRAGINLQYPYPGGEEEALQAERNLYHFMEEVLLPLAAETNALILVQATVGSCMLTSALGQALDLHRNRFGERPPFAVTALTSDFDKLYNNENPSAKWRDFAKVVSSWRRRHRGVLQDFFKRHGGRDSIAYDMSDAFSQYIVCDGVNEHDGRMDFNPFTAFNSALLQHLMQQVPCIAIRTGHTDLVEGDEASLGNIVACLESGCPTIMVNLRHWPSSLMLPDVQQTYQEFLDTIGGRWDYLDCMVICLILRAWENSRKALEQKLVEQHVPSGARKTRQSAEDLSMLAVMAEAPFRNQLAELLQWYSRLFTEAQDRALGSSEWQSVDRQHQRALQMSAVVKNEHLHVADAFDIDGIWQLIRELVRLDRLPKQEEPEGIDLLEQAWCEYDAKNYLAGVYKVYSKLSYVGLLLLSALTVALTVLPQEWFLEVQVDEQGIVFIVTLLVGAATTAELAEGTNLLESTMEKAYPEWVYKHLRALTSKGPASADADDDDFYTPVPPAKYVLFRLQPAIDFYQARIPWMARRRRLLQLCIIACSLCSSILSHFKQGTWIPLVASFYSSLCAWQEFAGLDQKLR</sequence>
<proteinExistence type="predicted"/>
<gene>
    <name evidence="1" type="ORF">AK812_SmicGene40195</name>
</gene>
<name>A0A1Q9C9E5_SYMMI</name>
<dbReference type="AlphaFoldDB" id="A0A1Q9C9E5"/>
<dbReference type="Proteomes" id="UP000186817">
    <property type="component" value="Unassembled WGS sequence"/>
</dbReference>
<dbReference type="OrthoDB" id="421535at2759"/>
<organism evidence="1 2">
    <name type="scientific">Symbiodinium microadriaticum</name>
    <name type="common">Dinoflagellate</name>
    <name type="synonym">Zooxanthella microadriatica</name>
    <dbReference type="NCBI Taxonomy" id="2951"/>
    <lineage>
        <taxon>Eukaryota</taxon>
        <taxon>Sar</taxon>
        <taxon>Alveolata</taxon>
        <taxon>Dinophyceae</taxon>
        <taxon>Suessiales</taxon>
        <taxon>Symbiodiniaceae</taxon>
        <taxon>Symbiodinium</taxon>
    </lineage>
</organism>
<keyword evidence="2" id="KW-1185">Reference proteome</keyword>